<keyword evidence="2" id="KW-1185">Reference proteome</keyword>
<proteinExistence type="predicted"/>
<protein>
    <submittedName>
        <fullName evidence="1">Uncharacterized protein</fullName>
    </submittedName>
</protein>
<dbReference type="InterPro" id="IPR032675">
    <property type="entry name" value="LRR_dom_sf"/>
</dbReference>
<dbReference type="OrthoDB" id="5279008at2759"/>
<evidence type="ECO:0000313" key="1">
    <source>
        <dbReference type="EMBL" id="KAF2676829.1"/>
    </source>
</evidence>
<dbReference type="AlphaFoldDB" id="A0A6G1IG01"/>
<dbReference type="EMBL" id="MU005629">
    <property type="protein sequence ID" value="KAF2676829.1"/>
    <property type="molecule type" value="Genomic_DNA"/>
</dbReference>
<name>A0A6G1IG01_9PLEO</name>
<dbReference type="Gene3D" id="3.80.10.10">
    <property type="entry name" value="Ribonuclease Inhibitor"/>
    <property type="match status" value="1"/>
</dbReference>
<reference evidence="1" key="1">
    <citation type="journal article" date="2020" name="Stud. Mycol.">
        <title>101 Dothideomycetes genomes: a test case for predicting lifestyles and emergence of pathogens.</title>
        <authorList>
            <person name="Haridas S."/>
            <person name="Albert R."/>
            <person name="Binder M."/>
            <person name="Bloem J."/>
            <person name="Labutti K."/>
            <person name="Salamov A."/>
            <person name="Andreopoulos B."/>
            <person name="Baker S."/>
            <person name="Barry K."/>
            <person name="Bills G."/>
            <person name="Bluhm B."/>
            <person name="Cannon C."/>
            <person name="Castanera R."/>
            <person name="Culley D."/>
            <person name="Daum C."/>
            <person name="Ezra D."/>
            <person name="Gonzalez J."/>
            <person name="Henrissat B."/>
            <person name="Kuo A."/>
            <person name="Liang C."/>
            <person name="Lipzen A."/>
            <person name="Lutzoni F."/>
            <person name="Magnuson J."/>
            <person name="Mondo S."/>
            <person name="Nolan M."/>
            <person name="Ohm R."/>
            <person name="Pangilinan J."/>
            <person name="Park H.-J."/>
            <person name="Ramirez L."/>
            <person name="Alfaro M."/>
            <person name="Sun H."/>
            <person name="Tritt A."/>
            <person name="Yoshinaga Y."/>
            <person name="Zwiers L.-H."/>
            <person name="Turgeon B."/>
            <person name="Goodwin S."/>
            <person name="Spatafora J."/>
            <person name="Crous P."/>
            <person name="Grigoriev I."/>
        </authorList>
    </citation>
    <scope>NUCLEOTIDE SEQUENCE</scope>
    <source>
        <strain evidence="1">CBS 122367</strain>
    </source>
</reference>
<accession>A0A6G1IG01</accession>
<gene>
    <name evidence="1" type="ORF">K458DRAFT_436999</name>
</gene>
<sequence>MEESGSDIATLGAIFDALKNLKVVRVDMYTYLIAYSHFDVVRCGKADPAMDGAEWNRDNEVPYFNRALGVVLKLFGGTIGKVKSNWIFFNLYPNDPPPTRFFNLASTQWKDSMCSRVQRVQIGEGNTSQWARSLLGTAKNLWELGIIGNWRRTDLSRITGNSFKWPKLRCIWLDNMEMESEGFVGFLDAHRPTLTELNLQSIALVSGTRVEPLRVSESMALLNHFSIGLVYEETTPPDGLQSTSTVPTKPGGSIFFSSLSTSRALTLRGHWRHDLRSQDDPLRRMVNHLRTLHWPNLQAFALAHIQIGLDNPNAIFLPHKETVRCVVISGYSVANGDWKAIISSLQTLPRLQAVNLADLETPTSVECPDNEDFDRLNRLARGLRNGNCVRLKNTDIRTGLELPIRYHCSVLDTTRFEDTRHYVGICKLDAFV</sequence>
<dbReference type="SUPFAM" id="SSF52047">
    <property type="entry name" value="RNI-like"/>
    <property type="match status" value="1"/>
</dbReference>
<dbReference type="Proteomes" id="UP000799291">
    <property type="component" value="Unassembled WGS sequence"/>
</dbReference>
<evidence type="ECO:0000313" key="2">
    <source>
        <dbReference type="Proteomes" id="UP000799291"/>
    </source>
</evidence>
<organism evidence="1 2">
    <name type="scientific">Lentithecium fluviatile CBS 122367</name>
    <dbReference type="NCBI Taxonomy" id="1168545"/>
    <lineage>
        <taxon>Eukaryota</taxon>
        <taxon>Fungi</taxon>
        <taxon>Dikarya</taxon>
        <taxon>Ascomycota</taxon>
        <taxon>Pezizomycotina</taxon>
        <taxon>Dothideomycetes</taxon>
        <taxon>Pleosporomycetidae</taxon>
        <taxon>Pleosporales</taxon>
        <taxon>Massarineae</taxon>
        <taxon>Lentitheciaceae</taxon>
        <taxon>Lentithecium</taxon>
    </lineage>
</organism>